<sequence>MGPQDFLAFGFGPLVLLIAYIAAYGAGAAWSGLLKRVIKYLLLMASLMGILGFLQVADVPGARQFASSLTGNKTIVDIPDWKVPRAIGIFHAWHAYASYMALCLIISVAFLAYGVSLFRSRWILPACSLCISMGLISSMTFGMIGLGAAGAGYLLLKNRKFQAFFLGCVLVVIGVGASSITGILSERLSRQETVTTEYSFLPQTVAFRVVVWTRDYLPLISDNPWIGYGPIRESDRVFAYVESMYLLVLVTTGIVGFIAFLILLANMVIGLSRRIRETSAESNAVVFVSGRAILVFLIGLVGMMLIHPYLNDAGSSELLVVLVGIMMGAEFLPDRPSSIRSGGTDSVEIPDVSRTRN</sequence>
<feature type="transmembrane region" description="Helical" evidence="2">
    <location>
        <begin position="244"/>
        <end position="272"/>
    </location>
</feature>
<dbReference type="EMBL" id="JAUTXY010000012">
    <property type="protein sequence ID" value="MEE2060390.1"/>
    <property type="molecule type" value="Genomic_DNA"/>
</dbReference>
<evidence type="ECO:0000256" key="1">
    <source>
        <dbReference type="SAM" id="MobiDB-lite"/>
    </source>
</evidence>
<keyword evidence="2" id="KW-0472">Membrane</keyword>
<dbReference type="RefSeq" id="WP_330135577.1">
    <property type="nucleotide sequence ID" value="NZ_JAUTXY010000012.1"/>
</dbReference>
<evidence type="ECO:0000256" key="2">
    <source>
        <dbReference type="SAM" id="Phobius"/>
    </source>
</evidence>
<organism evidence="3 4">
    <name type="scientific">Rhodococcus artemisiae</name>
    <dbReference type="NCBI Taxonomy" id="714159"/>
    <lineage>
        <taxon>Bacteria</taxon>
        <taxon>Bacillati</taxon>
        <taxon>Actinomycetota</taxon>
        <taxon>Actinomycetes</taxon>
        <taxon>Mycobacteriales</taxon>
        <taxon>Nocardiaceae</taxon>
        <taxon>Rhodococcus</taxon>
    </lineage>
</organism>
<dbReference type="Proteomes" id="UP001336020">
    <property type="component" value="Unassembled WGS sequence"/>
</dbReference>
<name>A0ABU7LFS1_9NOCA</name>
<reference evidence="3 4" key="1">
    <citation type="submission" date="2023-07" db="EMBL/GenBank/DDBJ databases">
        <authorList>
            <person name="Girao M."/>
            <person name="Carvalho M.F."/>
        </authorList>
    </citation>
    <scope>NUCLEOTIDE SEQUENCE [LARGE SCALE GENOMIC DNA]</scope>
    <source>
        <strain evidence="3 4">YIM65754</strain>
    </source>
</reference>
<evidence type="ECO:0000313" key="4">
    <source>
        <dbReference type="Proteomes" id="UP001336020"/>
    </source>
</evidence>
<dbReference type="PANTHER" id="PTHR37422:SF13">
    <property type="entry name" value="LIPOPOLYSACCHARIDE BIOSYNTHESIS PROTEIN PA4999-RELATED"/>
    <property type="match status" value="1"/>
</dbReference>
<dbReference type="PANTHER" id="PTHR37422">
    <property type="entry name" value="TEICHURONIC ACID BIOSYNTHESIS PROTEIN TUAE"/>
    <property type="match status" value="1"/>
</dbReference>
<keyword evidence="2" id="KW-0812">Transmembrane</keyword>
<protein>
    <submittedName>
        <fullName evidence="3">O-antigen ligase family protein</fullName>
    </submittedName>
</protein>
<feature type="transmembrane region" description="Helical" evidence="2">
    <location>
        <begin position="122"/>
        <end position="155"/>
    </location>
</feature>
<dbReference type="InterPro" id="IPR051533">
    <property type="entry name" value="WaaL-like"/>
</dbReference>
<feature type="transmembrane region" description="Helical" evidence="2">
    <location>
        <begin position="6"/>
        <end position="30"/>
    </location>
</feature>
<keyword evidence="4" id="KW-1185">Reference proteome</keyword>
<keyword evidence="3" id="KW-0436">Ligase</keyword>
<comment type="caution">
    <text evidence="3">The sequence shown here is derived from an EMBL/GenBank/DDBJ whole genome shotgun (WGS) entry which is preliminary data.</text>
</comment>
<feature type="transmembrane region" description="Helical" evidence="2">
    <location>
        <begin position="284"/>
        <end position="307"/>
    </location>
</feature>
<feature type="transmembrane region" description="Helical" evidence="2">
    <location>
        <begin position="161"/>
        <end position="184"/>
    </location>
</feature>
<dbReference type="GO" id="GO:0016874">
    <property type="term" value="F:ligase activity"/>
    <property type="evidence" value="ECO:0007669"/>
    <property type="project" value="UniProtKB-KW"/>
</dbReference>
<feature type="transmembrane region" description="Helical" evidence="2">
    <location>
        <begin position="37"/>
        <end position="57"/>
    </location>
</feature>
<gene>
    <name evidence="3" type="ORF">Q7514_22980</name>
</gene>
<evidence type="ECO:0000313" key="3">
    <source>
        <dbReference type="EMBL" id="MEE2060390.1"/>
    </source>
</evidence>
<keyword evidence="2" id="KW-1133">Transmembrane helix</keyword>
<accession>A0ABU7LFS1</accession>
<proteinExistence type="predicted"/>
<feature type="region of interest" description="Disordered" evidence="1">
    <location>
        <begin position="337"/>
        <end position="357"/>
    </location>
</feature>
<feature type="transmembrane region" description="Helical" evidence="2">
    <location>
        <begin position="96"/>
        <end position="115"/>
    </location>
</feature>